<evidence type="ECO:0000256" key="4">
    <source>
        <dbReference type="ARBA" id="ARBA00022741"/>
    </source>
</evidence>
<dbReference type="STRING" id="39947.A0A0N7KIK3"/>
<evidence type="ECO:0000256" key="7">
    <source>
        <dbReference type="SAM" id="MobiDB-lite"/>
    </source>
</evidence>
<dbReference type="Gene3D" id="3.30.310.80">
    <property type="entry name" value="Kinase associated domain 1, KA1"/>
    <property type="match status" value="2"/>
</dbReference>
<name>A0A0N7KIK3_ORYSJ</name>
<dbReference type="EC" id="2.7.11.1" evidence="1"/>
<reference evidence="10" key="1">
    <citation type="journal article" date="2005" name="Nature">
        <title>The map-based sequence of the rice genome.</title>
        <authorList>
            <consortium name="International rice genome sequencing project (IRGSP)"/>
            <person name="Matsumoto T."/>
            <person name="Wu J."/>
            <person name="Kanamori H."/>
            <person name="Katayose Y."/>
            <person name="Fujisawa M."/>
            <person name="Namiki N."/>
            <person name="Mizuno H."/>
            <person name="Yamamoto K."/>
            <person name="Antonio B.A."/>
            <person name="Baba T."/>
            <person name="Sakata K."/>
            <person name="Nagamura Y."/>
            <person name="Aoki H."/>
            <person name="Arikawa K."/>
            <person name="Arita K."/>
            <person name="Bito T."/>
            <person name="Chiden Y."/>
            <person name="Fujitsuka N."/>
            <person name="Fukunaka R."/>
            <person name="Hamada M."/>
            <person name="Harada C."/>
            <person name="Hayashi A."/>
            <person name="Hijishita S."/>
            <person name="Honda M."/>
            <person name="Hosokawa S."/>
            <person name="Ichikawa Y."/>
            <person name="Idonuma A."/>
            <person name="Iijima M."/>
            <person name="Ikeda M."/>
            <person name="Ikeno M."/>
            <person name="Ito K."/>
            <person name="Ito S."/>
            <person name="Ito T."/>
            <person name="Ito Y."/>
            <person name="Ito Y."/>
            <person name="Iwabuchi A."/>
            <person name="Kamiya K."/>
            <person name="Karasawa W."/>
            <person name="Kurita K."/>
            <person name="Katagiri S."/>
            <person name="Kikuta A."/>
            <person name="Kobayashi H."/>
            <person name="Kobayashi N."/>
            <person name="Machita K."/>
            <person name="Maehara T."/>
            <person name="Masukawa M."/>
            <person name="Mizubayashi T."/>
            <person name="Mukai Y."/>
            <person name="Nagasaki H."/>
            <person name="Nagata Y."/>
            <person name="Naito S."/>
            <person name="Nakashima M."/>
            <person name="Nakama Y."/>
            <person name="Nakamichi Y."/>
            <person name="Nakamura M."/>
            <person name="Meguro A."/>
            <person name="Negishi M."/>
            <person name="Ohta I."/>
            <person name="Ohta T."/>
            <person name="Okamoto M."/>
            <person name="Ono N."/>
            <person name="Saji S."/>
            <person name="Sakaguchi M."/>
            <person name="Sakai K."/>
            <person name="Shibata M."/>
            <person name="Shimokawa T."/>
            <person name="Song J."/>
            <person name="Takazaki Y."/>
            <person name="Terasawa K."/>
            <person name="Tsugane M."/>
            <person name="Tsuji K."/>
            <person name="Ueda S."/>
            <person name="Waki K."/>
            <person name="Yamagata H."/>
            <person name="Yamamoto M."/>
            <person name="Yamamoto S."/>
            <person name="Yamane H."/>
            <person name="Yoshiki S."/>
            <person name="Yoshihara R."/>
            <person name="Yukawa K."/>
            <person name="Zhong H."/>
            <person name="Yano M."/>
            <person name="Yuan Q."/>
            <person name="Ouyang S."/>
            <person name="Liu J."/>
            <person name="Jones K.M."/>
            <person name="Gansberger K."/>
            <person name="Moffat K."/>
            <person name="Hill J."/>
            <person name="Bera J."/>
            <person name="Fadrosh D."/>
            <person name="Jin S."/>
            <person name="Johri S."/>
            <person name="Kim M."/>
            <person name="Overton L."/>
            <person name="Reardon M."/>
            <person name="Tsitrin T."/>
            <person name="Vuong H."/>
            <person name="Weaver B."/>
            <person name="Ciecko A."/>
            <person name="Tallon L."/>
            <person name="Jackson J."/>
            <person name="Pai G."/>
            <person name="Aken S.V."/>
            <person name="Utterback T."/>
            <person name="Reidmuller S."/>
            <person name="Feldblyum T."/>
            <person name="Hsiao J."/>
            <person name="Zismann V."/>
            <person name="Iobst S."/>
            <person name="de Vazeille A.R."/>
            <person name="Buell C.R."/>
            <person name="Ying K."/>
            <person name="Li Y."/>
            <person name="Lu T."/>
            <person name="Huang Y."/>
            <person name="Zhao Q."/>
            <person name="Feng Q."/>
            <person name="Zhang L."/>
            <person name="Zhu J."/>
            <person name="Weng Q."/>
            <person name="Mu J."/>
            <person name="Lu Y."/>
            <person name="Fan D."/>
            <person name="Liu Y."/>
            <person name="Guan J."/>
            <person name="Zhang Y."/>
            <person name="Yu S."/>
            <person name="Liu X."/>
            <person name="Zhang Y."/>
            <person name="Hong G."/>
            <person name="Han B."/>
            <person name="Choisne N."/>
            <person name="Demange N."/>
            <person name="Orjeda G."/>
            <person name="Samain S."/>
            <person name="Cattolico L."/>
            <person name="Pelletier E."/>
            <person name="Couloux A."/>
            <person name="Segurens B."/>
            <person name="Wincker P."/>
            <person name="D'Hont A."/>
            <person name="Scarpelli C."/>
            <person name="Weissenbach J."/>
            <person name="Salanoubat M."/>
            <person name="Quetier F."/>
            <person name="Yu Y."/>
            <person name="Kim H.R."/>
            <person name="Rambo T."/>
            <person name="Currie J."/>
            <person name="Collura K."/>
            <person name="Luo M."/>
            <person name="Yang T."/>
            <person name="Ammiraju J.S.S."/>
            <person name="Engler F."/>
            <person name="Soderlund C."/>
            <person name="Wing R.A."/>
            <person name="Palmer L.E."/>
            <person name="de la Bastide M."/>
            <person name="Spiegel L."/>
            <person name="Nascimento L."/>
            <person name="Zutavern T."/>
            <person name="O'Shaughnessy A."/>
            <person name="Dike S."/>
            <person name="Dedhia N."/>
            <person name="Preston R."/>
            <person name="Balija V."/>
            <person name="McCombie W.R."/>
            <person name="Chow T."/>
            <person name="Chen H."/>
            <person name="Chung M."/>
            <person name="Chen C."/>
            <person name="Shaw J."/>
            <person name="Wu H."/>
            <person name="Hsiao K."/>
            <person name="Chao Y."/>
            <person name="Chu M."/>
            <person name="Cheng C."/>
            <person name="Hour A."/>
            <person name="Lee P."/>
            <person name="Lin S."/>
            <person name="Lin Y."/>
            <person name="Liou J."/>
            <person name="Liu S."/>
            <person name="Hsing Y."/>
            <person name="Raghuvanshi S."/>
            <person name="Mohanty A."/>
            <person name="Bharti A.K."/>
            <person name="Gaur A."/>
            <person name="Gupta V."/>
            <person name="Kumar D."/>
            <person name="Ravi V."/>
            <person name="Vij S."/>
            <person name="Kapur A."/>
            <person name="Khurana P."/>
            <person name="Khurana P."/>
            <person name="Khurana J.P."/>
            <person name="Tyagi A.K."/>
            <person name="Gaikwad K."/>
            <person name="Singh A."/>
            <person name="Dalal V."/>
            <person name="Srivastava S."/>
            <person name="Dixit A."/>
            <person name="Pal A.K."/>
            <person name="Ghazi I.A."/>
            <person name="Yadav M."/>
            <person name="Pandit A."/>
            <person name="Bhargava A."/>
            <person name="Sureshbabu K."/>
            <person name="Batra K."/>
            <person name="Sharma T.R."/>
            <person name="Mohapatra T."/>
            <person name="Singh N.K."/>
            <person name="Messing J."/>
            <person name="Nelson A.B."/>
            <person name="Fuks G."/>
            <person name="Kavchok S."/>
            <person name="Keizer G."/>
            <person name="Linton E."/>
            <person name="Llaca V."/>
            <person name="Song R."/>
            <person name="Tanyolac B."/>
            <person name="Young S."/>
            <person name="Ho-Il K."/>
            <person name="Hahn J.H."/>
            <person name="Sangsakoo G."/>
            <person name="Vanavichit A."/>
            <person name="de Mattos Luiz.A.T."/>
            <person name="Zimmer P.D."/>
            <person name="Malone G."/>
            <person name="Dellagostin O."/>
            <person name="de Oliveira A.C."/>
            <person name="Bevan M."/>
            <person name="Bancroft I."/>
            <person name="Minx P."/>
            <person name="Cordum H."/>
            <person name="Wilson R."/>
            <person name="Cheng Z."/>
            <person name="Jin W."/>
            <person name="Jiang J."/>
            <person name="Leong S.A."/>
            <person name="Iwama H."/>
            <person name="Gojobori T."/>
            <person name="Itoh T."/>
            <person name="Niimura Y."/>
            <person name="Fujii Y."/>
            <person name="Habara T."/>
            <person name="Sakai H."/>
            <person name="Sato Y."/>
            <person name="Wilson G."/>
            <person name="Kumar K."/>
            <person name="McCouch S."/>
            <person name="Juretic N."/>
            <person name="Hoen D."/>
            <person name="Wright S."/>
            <person name="Bruskiewich R."/>
            <person name="Bureau T."/>
            <person name="Miyao A."/>
            <person name="Hirochika H."/>
            <person name="Nishikawa T."/>
            <person name="Kadowaki K."/>
            <person name="Sugiura M."/>
            <person name="Burr B."/>
            <person name="Sasaki T."/>
        </authorList>
    </citation>
    <scope>NUCLEOTIDE SEQUENCE [LARGE SCALE GENOMIC DNA]</scope>
    <source>
        <strain evidence="10">cv. Nipponbare</strain>
    </source>
</reference>
<keyword evidence="3" id="KW-0808">Transferase</keyword>
<accession>A0A0N7KIK3</accession>
<keyword evidence="2" id="KW-0723">Serine/threonine-protein kinase</keyword>
<dbReference type="AlphaFoldDB" id="A0A0N7KIK3"/>
<keyword evidence="6" id="KW-0067">ATP-binding</keyword>
<proteinExistence type="predicted"/>
<feature type="compositionally biased region" description="Low complexity" evidence="7">
    <location>
        <begin position="120"/>
        <end position="129"/>
    </location>
</feature>
<dbReference type="eggNOG" id="KOG0583">
    <property type="taxonomic scope" value="Eukaryota"/>
</dbReference>
<keyword evidence="5" id="KW-0418">Kinase</keyword>
<evidence type="ECO:0000256" key="1">
    <source>
        <dbReference type="ARBA" id="ARBA00012513"/>
    </source>
</evidence>
<keyword evidence="4" id="KW-0547">Nucleotide-binding</keyword>
<dbReference type="PANTHER" id="PTHR43895:SF91">
    <property type="entry name" value="CBL-INTERACTING SERINE_THREONINE-PROTEIN KINASE 6"/>
    <property type="match status" value="1"/>
</dbReference>
<dbReference type="GO" id="GO:0007165">
    <property type="term" value="P:signal transduction"/>
    <property type="evidence" value="ECO:0000318"/>
    <property type="project" value="GO_Central"/>
</dbReference>
<reference evidence="9 10" key="2">
    <citation type="journal article" date="2013" name="Plant Cell Physiol.">
        <title>Rice Annotation Project Database (RAP-DB): an integrative and interactive database for rice genomics.</title>
        <authorList>
            <person name="Sakai H."/>
            <person name="Lee S.S."/>
            <person name="Tanaka T."/>
            <person name="Numa H."/>
            <person name="Kim J."/>
            <person name="Kawahara Y."/>
            <person name="Wakimoto H."/>
            <person name="Yang C.C."/>
            <person name="Iwamoto M."/>
            <person name="Abe T."/>
            <person name="Yamada Y."/>
            <person name="Muto A."/>
            <person name="Inokuchi H."/>
            <person name="Ikemura T."/>
            <person name="Matsumoto T."/>
            <person name="Sasaki T."/>
            <person name="Itoh T."/>
        </authorList>
    </citation>
    <scope>NUCLEOTIDE SEQUENCE [LARGE SCALE GENOMIC DNA]</scope>
    <source>
        <strain evidence="10">cv. Nipponbare</strain>
    </source>
</reference>
<dbReference type="EMBL" id="AP014960">
    <property type="protein sequence ID" value="BAS87857.1"/>
    <property type="molecule type" value="Genomic_DNA"/>
</dbReference>
<reference evidence="9 10" key="3">
    <citation type="journal article" date="2013" name="Rice">
        <title>Improvement of the Oryza sativa Nipponbare reference genome using next generation sequence and optical map data.</title>
        <authorList>
            <person name="Kawahara Y."/>
            <person name="de la Bastide M."/>
            <person name="Hamilton J.P."/>
            <person name="Kanamori H."/>
            <person name="McCombie W.R."/>
            <person name="Ouyang S."/>
            <person name="Schwartz D.C."/>
            <person name="Tanaka T."/>
            <person name="Wu J."/>
            <person name="Zhou S."/>
            <person name="Childs K.L."/>
            <person name="Davidson R.M."/>
            <person name="Lin H."/>
            <person name="Quesada-Ocampo L."/>
            <person name="Vaillancourt B."/>
            <person name="Sakai H."/>
            <person name="Lee S.S."/>
            <person name="Kim J."/>
            <person name="Numa H."/>
            <person name="Itoh T."/>
            <person name="Buell C.R."/>
            <person name="Matsumoto T."/>
        </authorList>
    </citation>
    <scope>NUCLEOTIDE SEQUENCE [LARGE SCALE GENOMIC DNA]</scope>
    <source>
        <strain evidence="10">cv. Nipponbare</strain>
    </source>
</reference>
<organism evidence="9 10">
    <name type="scientific">Oryza sativa subsp. japonica</name>
    <name type="common">Rice</name>
    <dbReference type="NCBI Taxonomy" id="39947"/>
    <lineage>
        <taxon>Eukaryota</taxon>
        <taxon>Viridiplantae</taxon>
        <taxon>Streptophyta</taxon>
        <taxon>Embryophyta</taxon>
        <taxon>Tracheophyta</taxon>
        <taxon>Spermatophyta</taxon>
        <taxon>Magnoliopsida</taxon>
        <taxon>Liliopsida</taxon>
        <taxon>Poales</taxon>
        <taxon>Poaceae</taxon>
        <taxon>BOP clade</taxon>
        <taxon>Oryzoideae</taxon>
        <taxon>Oryzeae</taxon>
        <taxon>Oryzinae</taxon>
        <taxon>Oryza</taxon>
        <taxon>Oryza sativa</taxon>
    </lineage>
</organism>
<dbReference type="InParanoid" id="A0A0N7KIK3"/>
<evidence type="ECO:0000256" key="5">
    <source>
        <dbReference type="ARBA" id="ARBA00022777"/>
    </source>
</evidence>
<dbReference type="FunCoup" id="A0A0N7KIK3">
    <property type="interactions" value="9"/>
</dbReference>
<dbReference type="InterPro" id="IPR018451">
    <property type="entry name" value="NAF/FISL_domain"/>
</dbReference>
<dbReference type="GO" id="GO:0004674">
    <property type="term" value="F:protein serine/threonine kinase activity"/>
    <property type="evidence" value="ECO:0000318"/>
    <property type="project" value="GO_Central"/>
</dbReference>
<sequence length="260" mass="28517">FKNGEAHVGPTCQPHSSLLPSPFSLFFLFPSLSFLPRQTARVGNRAGELRRRRRAWSAPPLDWRATGPREGRSGEVRQPAQWRKLIKMLLDPNPGTRIAVPSLLETLWFRKTAPVPRPIIADPAPAPVDTRGNAGDDKDEPPEVLNAFHLISLSEGFDLSPLFEHDSATSPGRATARAGGTRFTAREAASGVVARLEALATGGATPTRAECSSPWRPMSLAWRRCCSCLVVDVKKDGSDAMDYRSLCSEELRPALKDIVW</sequence>
<dbReference type="PANTHER" id="PTHR43895">
    <property type="entry name" value="CALCIUM/CALMODULIN-DEPENDENT PROTEIN KINASE KINASE-RELATED"/>
    <property type="match status" value="1"/>
</dbReference>
<feature type="domain" description="NAF" evidence="8">
    <location>
        <begin position="140"/>
        <end position="164"/>
    </location>
</feature>
<evidence type="ECO:0000256" key="6">
    <source>
        <dbReference type="ARBA" id="ARBA00022840"/>
    </source>
</evidence>
<keyword evidence="10" id="KW-1185">Reference proteome</keyword>
<protein>
    <recommendedName>
        <fullName evidence="1">non-specific serine/threonine protein kinase</fullName>
        <ecNumber evidence="1">2.7.11.1</ecNumber>
    </recommendedName>
</protein>
<dbReference type="Proteomes" id="UP000059680">
    <property type="component" value="Chromosome 4"/>
</dbReference>
<gene>
    <name evidence="9" type="ordered locus">Os04g0163425</name>
    <name evidence="9" type="ORF">OSNPB_040163425</name>
</gene>
<evidence type="ECO:0000259" key="8">
    <source>
        <dbReference type="PROSITE" id="PS50816"/>
    </source>
</evidence>
<dbReference type="GO" id="GO:0005524">
    <property type="term" value="F:ATP binding"/>
    <property type="evidence" value="ECO:0007669"/>
    <property type="project" value="UniProtKB-KW"/>
</dbReference>
<evidence type="ECO:0000256" key="2">
    <source>
        <dbReference type="ARBA" id="ARBA00022527"/>
    </source>
</evidence>
<evidence type="ECO:0000313" key="10">
    <source>
        <dbReference type="Proteomes" id="UP000059680"/>
    </source>
</evidence>
<dbReference type="PaxDb" id="39947-A0A0N7KIK3"/>
<feature type="non-terminal residue" evidence="9">
    <location>
        <position position="1"/>
    </location>
</feature>
<evidence type="ECO:0000313" key="9">
    <source>
        <dbReference type="EMBL" id="BAS87857.1"/>
    </source>
</evidence>
<dbReference type="Gramene" id="Os04t0163425-00">
    <property type="protein sequence ID" value="Os04t0163425-00"/>
    <property type="gene ID" value="Os04g0163425"/>
</dbReference>
<dbReference type="InterPro" id="IPR004041">
    <property type="entry name" value="NAF_dom"/>
</dbReference>
<dbReference type="CDD" id="cd12195">
    <property type="entry name" value="CIPK_C"/>
    <property type="match status" value="1"/>
</dbReference>
<dbReference type="Pfam" id="PF03822">
    <property type="entry name" value="NAF"/>
    <property type="match status" value="1"/>
</dbReference>
<dbReference type="PROSITE" id="PS50816">
    <property type="entry name" value="NAF"/>
    <property type="match status" value="1"/>
</dbReference>
<feature type="region of interest" description="Disordered" evidence="7">
    <location>
        <begin position="120"/>
        <end position="139"/>
    </location>
</feature>
<evidence type="ECO:0000256" key="3">
    <source>
        <dbReference type="ARBA" id="ARBA00022679"/>
    </source>
</evidence>